<dbReference type="Proteomes" id="UP001438707">
    <property type="component" value="Unassembled WGS sequence"/>
</dbReference>
<feature type="region of interest" description="Disordered" evidence="1">
    <location>
        <begin position="29"/>
        <end position="64"/>
    </location>
</feature>
<protein>
    <submittedName>
        <fullName evidence="2">Uncharacterized protein</fullName>
    </submittedName>
</protein>
<accession>A0AAW1RN62</accession>
<organism evidence="2 3">
    <name type="scientific">Apatococcus lobatus</name>
    <dbReference type="NCBI Taxonomy" id="904363"/>
    <lineage>
        <taxon>Eukaryota</taxon>
        <taxon>Viridiplantae</taxon>
        <taxon>Chlorophyta</taxon>
        <taxon>core chlorophytes</taxon>
        <taxon>Trebouxiophyceae</taxon>
        <taxon>Chlorellales</taxon>
        <taxon>Chlorellaceae</taxon>
        <taxon>Apatococcus</taxon>
    </lineage>
</organism>
<dbReference type="PANTHER" id="PTHR33835:SF2">
    <property type="entry name" value="LYSINE-TRNA LIGASE"/>
    <property type="match status" value="1"/>
</dbReference>
<dbReference type="AlphaFoldDB" id="A0AAW1RN62"/>
<evidence type="ECO:0000256" key="1">
    <source>
        <dbReference type="SAM" id="MobiDB-lite"/>
    </source>
</evidence>
<dbReference type="InterPro" id="IPR025638">
    <property type="entry name" value="DUF4336"/>
</dbReference>
<gene>
    <name evidence="2" type="ORF">WJX74_008268</name>
</gene>
<dbReference type="EMBL" id="JALJOS010000009">
    <property type="protein sequence ID" value="KAK9834707.1"/>
    <property type="molecule type" value="Genomic_DNA"/>
</dbReference>
<dbReference type="Pfam" id="PF14234">
    <property type="entry name" value="DUF4336"/>
    <property type="match status" value="2"/>
</dbReference>
<evidence type="ECO:0000313" key="2">
    <source>
        <dbReference type="EMBL" id="KAK9834707.1"/>
    </source>
</evidence>
<proteinExistence type="predicted"/>
<name>A0AAW1RN62_9CHLO</name>
<sequence>MSLRTRQLHTPSCLHRTLTQSRRLPTRSIPCASVYQEQEKRTPKLGRGKSKATPSQQTPSPKRAEILEDNVPWYKRAYINVTGFPFPLGPLLSRRTIRYEVEEGCIWTFEQEQSLVGSQVNTTIRMTAVKLSSGGLLLYSPVAPTQECVELIQEIGCPVEYILLATFAYEHKIYCAPMSRKFPDAQVWTSPGQWSWPLSLPPQLFGIFPKGVLIDRDESVPWAADLEQRTYTGRVSNKFVGVGPFSEVALYHKKSRTVMVTDAVVYIPSMPPQVINEKALMSVGGPLPGAVVIFSKGEGGKSLDENGKQPPPPEDPFQRLALGWRRMALQVLFFVPHDLVNPNESFREISNKLLVSPVLRVLVYPKAVEEGRRWVNSIVDEWDFRQIIPAHFAAPIPATPEDLRLAFSFLYEGEDVKDVPKREADGFLQKLFQRVRRTKSVARTGMEYDPRDLRVLNGLDSILKKTKVVNS</sequence>
<keyword evidence="3" id="KW-1185">Reference proteome</keyword>
<evidence type="ECO:0000313" key="3">
    <source>
        <dbReference type="Proteomes" id="UP001438707"/>
    </source>
</evidence>
<reference evidence="2 3" key="1">
    <citation type="journal article" date="2024" name="Nat. Commun.">
        <title>Phylogenomics reveals the evolutionary origins of lichenization in chlorophyte algae.</title>
        <authorList>
            <person name="Puginier C."/>
            <person name="Libourel C."/>
            <person name="Otte J."/>
            <person name="Skaloud P."/>
            <person name="Haon M."/>
            <person name="Grisel S."/>
            <person name="Petersen M."/>
            <person name="Berrin J.G."/>
            <person name="Delaux P.M."/>
            <person name="Dal Grande F."/>
            <person name="Keller J."/>
        </authorList>
    </citation>
    <scope>NUCLEOTIDE SEQUENCE [LARGE SCALE GENOMIC DNA]</scope>
    <source>
        <strain evidence="2 3">SAG 2145</strain>
    </source>
</reference>
<comment type="caution">
    <text evidence="2">The sequence shown here is derived from an EMBL/GenBank/DDBJ whole genome shotgun (WGS) entry which is preliminary data.</text>
</comment>
<dbReference type="PANTHER" id="PTHR33835">
    <property type="entry name" value="YALI0C07656P"/>
    <property type="match status" value="1"/>
</dbReference>